<gene>
    <name evidence="1" type="ORF">EV197_3156</name>
</gene>
<dbReference type="AlphaFoldDB" id="A0A4Q7NU13"/>
<accession>A0A4Q7NU13</accession>
<reference evidence="1 2" key="1">
    <citation type="submission" date="2019-02" db="EMBL/GenBank/DDBJ databases">
        <title>Genomic Encyclopedia of Type Strains, Phase IV (KMG-IV): sequencing the most valuable type-strain genomes for metagenomic binning, comparative biology and taxonomic classification.</title>
        <authorList>
            <person name="Goeker M."/>
        </authorList>
    </citation>
    <scope>NUCLEOTIDE SEQUENCE [LARGE SCALE GENOMIC DNA]</scope>
    <source>
        <strain evidence="1 2">DSM 17196</strain>
    </source>
</reference>
<proteinExistence type="predicted"/>
<evidence type="ECO:0000313" key="2">
    <source>
        <dbReference type="Proteomes" id="UP000292262"/>
    </source>
</evidence>
<dbReference type="RefSeq" id="WP_130287674.1">
    <property type="nucleotide sequence ID" value="NZ_SGXE01000006.1"/>
</dbReference>
<keyword evidence="2" id="KW-1185">Reference proteome</keyword>
<dbReference type="EMBL" id="SGXE01000006">
    <property type="protein sequence ID" value="RZS90627.1"/>
    <property type="molecule type" value="Genomic_DNA"/>
</dbReference>
<dbReference type="Proteomes" id="UP000292262">
    <property type="component" value="Unassembled WGS sequence"/>
</dbReference>
<comment type="caution">
    <text evidence="1">The sequence shown here is derived from an EMBL/GenBank/DDBJ whole genome shotgun (WGS) entry which is preliminary data.</text>
</comment>
<name>A0A4Q7NU13_9FLAO</name>
<sequence length="368" mass="42883">METHTLHRNILKRISLLLWVLILISACNSEEFSAEKTIQTKDVAVTLSYHYDINATLDIVALPHVPIMLPGRKKTKKLYVAVHIAGREDFVVEHITAADLIEDPDRLQKLAATTEVLVSPNTDKLIYKRKRKAGDTIIGVSYMDQKYPFIDPYFDQEITSAEPAWDQIKSIEVLAKDFIGNDAEGSLFYGYTQPEFVFWTTLRKLTPENTYDWMVLQEFFRKEYNMEHIQYRCKDWEQRSERWKQSVRRGIAQHYTTYPSSNDYNLFFYKGAVIETIIEDSKDETIAKDYFQFLLANFEKGIVGTANDRLKDDAIFRKKYRDTLVSRCEIVLQSKEPQHVISVLDVANTLNDTVLLKKANLRRKELDL</sequence>
<evidence type="ECO:0000313" key="1">
    <source>
        <dbReference type="EMBL" id="RZS90627.1"/>
    </source>
</evidence>
<protein>
    <submittedName>
        <fullName evidence="1">Uncharacterized protein</fullName>
    </submittedName>
</protein>
<organism evidence="1 2">
    <name type="scientific">Aquimarina brevivitae</name>
    <dbReference type="NCBI Taxonomy" id="323412"/>
    <lineage>
        <taxon>Bacteria</taxon>
        <taxon>Pseudomonadati</taxon>
        <taxon>Bacteroidota</taxon>
        <taxon>Flavobacteriia</taxon>
        <taxon>Flavobacteriales</taxon>
        <taxon>Flavobacteriaceae</taxon>
        <taxon>Aquimarina</taxon>
    </lineage>
</organism>